<dbReference type="Proteomes" id="UP000199672">
    <property type="component" value="Unassembled WGS sequence"/>
</dbReference>
<reference evidence="2" key="1">
    <citation type="submission" date="2016-10" db="EMBL/GenBank/DDBJ databases">
        <authorList>
            <person name="Varghese N."/>
            <person name="Submissions S."/>
        </authorList>
    </citation>
    <scope>NUCLEOTIDE SEQUENCE [LARGE SCALE GENOMIC DNA]</scope>
    <source>
        <strain evidence="2">CGMCC 1.10370</strain>
    </source>
</reference>
<sequence>MKCLYILTLVLLVHNMYPQSYKYIKKLDTIYIPFKEGEFNIKIDYPEEINGFKNRSYIFNYKKKNDNSFYFEFDRNRISENKIIKKSFLKKNKEKIIKIDSLKKFDYQDIACDIFNRLKIIYIIDFSEKKGRSIKMYRVVSMNLCYAIE</sequence>
<protein>
    <submittedName>
        <fullName evidence="1">Uncharacterized protein</fullName>
    </submittedName>
</protein>
<evidence type="ECO:0000313" key="1">
    <source>
        <dbReference type="EMBL" id="SFC55208.1"/>
    </source>
</evidence>
<dbReference type="OrthoDB" id="1373438at2"/>
<dbReference type="RefSeq" id="WP_143102020.1">
    <property type="nucleotide sequence ID" value="NZ_FOMH01000001.1"/>
</dbReference>
<evidence type="ECO:0000313" key="2">
    <source>
        <dbReference type="Proteomes" id="UP000199672"/>
    </source>
</evidence>
<accession>A0A1I1K945</accession>
<dbReference type="EMBL" id="FOMH01000001">
    <property type="protein sequence ID" value="SFC55208.1"/>
    <property type="molecule type" value="Genomic_DNA"/>
</dbReference>
<keyword evidence="2" id="KW-1185">Reference proteome</keyword>
<dbReference type="STRING" id="739143.SAMN05216297_101229"/>
<proteinExistence type="predicted"/>
<organism evidence="1 2">
    <name type="scientific">Flavobacterium phragmitis</name>
    <dbReference type="NCBI Taxonomy" id="739143"/>
    <lineage>
        <taxon>Bacteria</taxon>
        <taxon>Pseudomonadati</taxon>
        <taxon>Bacteroidota</taxon>
        <taxon>Flavobacteriia</taxon>
        <taxon>Flavobacteriales</taxon>
        <taxon>Flavobacteriaceae</taxon>
        <taxon>Flavobacterium</taxon>
    </lineage>
</organism>
<dbReference type="AlphaFoldDB" id="A0A1I1K945"/>
<name>A0A1I1K945_9FLAO</name>
<gene>
    <name evidence="1" type="ORF">SAMN05216297_101229</name>
</gene>